<evidence type="ECO:0000256" key="1">
    <source>
        <dbReference type="SAM" id="Phobius"/>
    </source>
</evidence>
<comment type="caution">
    <text evidence="2">The sequence shown here is derived from an EMBL/GenBank/DDBJ whole genome shotgun (WGS) entry which is preliminary data.</text>
</comment>
<feature type="transmembrane region" description="Helical" evidence="1">
    <location>
        <begin position="21"/>
        <end position="38"/>
    </location>
</feature>
<organism evidence="2">
    <name type="scientific">mine drainage metagenome</name>
    <dbReference type="NCBI Taxonomy" id="410659"/>
    <lineage>
        <taxon>unclassified sequences</taxon>
        <taxon>metagenomes</taxon>
        <taxon>ecological metagenomes</taxon>
    </lineage>
</organism>
<reference evidence="2" key="2">
    <citation type="journal article" date="2014" name="ISME J.">
        <title>Microbial stratification in low pH oxic and suboxic macroscopic growths along an acid mine drainage.</title>
        <authorList>
            <person name="Mendez-Garcia C."/>
            <person name="Mesa V."/>
            <person name="Sprenger R.R."/>
            <person name="Richter M."/>
            <person name="Diez M.S."/>
            <person name="Solano J."/>
            <person name="Bargiela R."/>
            <person name="Golyshina O.V."/>
            <person name="Manteca A."/>
            <person name="Ramos J.L."/>
            <person name="Gallego J.R."/>
            <person name="Llorente I."/>
            <person name="Martins Dos Santos V.A."/>
            <person name="Jensen O.N."/>
            <person name="Pelaez A.I."/>
            <person name="Sanchez J."/>
            <person name="Ferrer M."/>
        </authorList>
    </citation>
    <scope>NUCLEOTIDE SEQUENCE</scope>
</reference>
<dbReference type="EMBL" id="AUZZ01008785">
    <property type="protein sequence ID" value="EQD36341.1"/>
    <property type="molecule type" value="Genomic_DNA"/>
</dbReference>
<dbReference type="AlphaFoldDB" id="T0YLM9"/>
<name>T0YLM9_9ZZZZ</name>
<feature type="transmembrane region" description="Helical" evidence="1">
    <location>
        <begin position="44"/>
        <end position="62"/>
    </location>
</feature>
<protein>
    <submittedName>
        <fullName evidence="2">ATPase domain-containing protein</fullName>
    </submittedName>
</protein>
<feature type="non-terminal residue" evidence="2">
    <location>
        <position position="1"/>
    </location>
</feature>
<evidence type="ECO:0000313" key="2">
    <source>
        <dbReference type="EMBL" id="EQD36341.1"/>
    </source>
</evidence>
<keyword evidence="1" id="KW-0812">Transmembrane</keyword>
<accession>T0YLM9</accession>
<sequence>TISYPSAARRALRPPIHDPRFWAIQLVVVGIVIIHFYFDVHPALLGGELVDSVPVAALVLPIGYAGMRYGFAGSFATAAWATLLWLPDLLLPHDEGHVLPDVMNLVIVLAASFVFGQVIESERLAHRRIEEATARALAVEVGYHQLFEANRSPILVVDEPPSCATRTPPRAP</sequence>
<feature type="transmembrane region" description="Helical" evidence="1">
    <location>
        <begin position="69"/>
        <end position="86"/>
    </location>
</feature>
<feature type="transmembrane region" description="Helical" evidence="1">
    <location>
        <begin position="98"/>
        <end position="119"/>
    </location>
</feature>
<gene>
    <name evidence="2" type="ORF">B2A_12187</name>
</gene>
<proteinExistence type="predicted"/>
<keyword evidence="1" id="KW-1133">Transmembrane helix</keyword>
<reference evidence="2" key="1">
    <citation type="submission" date="2013-08" db="EMBL/GenBank/DDBJ databases">
        <authorList>
            <person name="Mendez C."/>
            <person name="Richter M."/>
            <person name="Ferrer M."/>
            <person name="Sanchez J."/>
        </authorList>
    </citation>
    <scope>NUCLEOTIDE SEQUENCE</scope>
</reference>
<feature type="non-terminal residue" evidence="2">
    <location>
        <position position="172"/>
    </location>
</feature>
<keyword evidence="1" id="KW-0472">Membrane</keyword>